<dbReference type="EMBL" id="CP050869">
    <property type="protein sequence ID" value="QPG50773.1"/>
    <property type="molecule type" value="Genomic_DNA"/>
</dbReference>
<dbReference type="EMBL" id="CP033238">
    <property type="protein sequence ID" value="AZF76112.1"/>
    <property type="molecule type" value="Genomic_DNA"/>
</dbReference>
<dbReference type="RefSeq" id="WP_009989552.1">
    <property type="nucleotide sequence ID" value="NZ_CP011055.2"/>
</dbReference>
<dbReference type="EMBL" id="CP033235">
    <property type="protein sequence ID" value="AZF68248.1"/>
    <property type="molecule type" value="Genomic_DNA"/>
</dbReference>
<evidence type="ECO:0000313" key="16">
    <source>
        <dbReference type="Proteomes" id="UP000267993"/>
    </source>
</evidence>
<evidence type="ECO:0000313" key="22">
    <source>
        <dbReference type="Proteomes" id="UP000282269"/>
    </source>
</evidence>
<dbReference type="EMBL" id="CP033241">
    <property type="protein sequence ID" value="AZF83965.1"/>
    <property type="molecule type" value="Genomic_DNA"/>
</dbReference>
<evidence type="ECO:0000313" key="11">
    <source>
        <dbReference type="EMBL" id="AZF83965.1"/>
    </source>
</evidence>
<evidence type="ECO:0000313" key="5">
    <source>
        <dbReference type="EMBL" id="AZF68248.1"/>
    </source>
</evidence>
<dbReference type="EMBL" id="CP033237">
    <property type="protein sequence ID" value="AZF73488.1"/>
    <property type="molecule type" value="Genomic_DNA"/>
</dbReference>
<dbReference type="SFLD" id="SFLDS00029">
    <property type="entry name" value="Radical_SAM"/>
    <property type="match status" value="1"/>
</dbReference>
<dbReference type="KEGG" id="ssol:SULB_1501"/>
<feature type="domain" description="Radical SAM core" evidence="1">
    <location>
        <begin position="220"/>
        <end position="478"/>
    </location>
</feature>
<dbReference type="GeneID" id="44129464"/>
<dbReference type="Proteomes" id="UP000033057">
    <property type="component" value="Chromosome"/>
</dbReference>
<dbReference type="PROSITE" id="PS51918">
    <property type="entry name" value="RADICAL_SAM"/>
    <property type="match status" value="1"/>
</dbReference>
<dbReference type="KEGG" id="ssof:SULC_1499"/>
<dbReference type="InterPro" id="IPR007197">
    <property type="entry name" value="rSAM"/>
</dbReference>
<dbReference type="SUPFAM" id="SSF102114">
    <property type="entry name" value="Radical SAM enzymes"/>
    <property type="match status" value="1"/>
</dbReference>
<dbReference type="Proteomes" id="UP000594632">
    <property type="component" value="Chromosome"/>
</dbReference>
<evidence type="ECO:0000313" key="18">
    <source>
        <dbReference type="Proteomes" id="UP000273194"/>
    </source>
</evidence>
<dbReference type="GO" id="GO:0051536">
    <property type="term" value="F:iron-sulfur cluster binding"/>
    <property type="evidence" value="ECO:0007669"/>
    <property type="project" value="InterPro"/>
</dbReference>
<name>A0A0E3K7X0_SACSO</name>
<reference evidence="16 17" key="2">
    <citation type="journal article" date="2018" name="Proc. Natl. Acad. Sci. U.S.A.">
        <title>Nonmutational mechanism of inheritance in the Archaeon Sulfolobus solfataricus.</title>
        <authorList>
            <person name="Payne S."/>
            <person name="McCarthy S."/>
            <person name="Johnson T."/>
            <person name="North E."/>
            <person name="Blum P."/>
        </authorList>
    </citation>
    <scope>NUCLEOTIDE SEQUENCE [LARGE SCALE GENOMIC DNA]</scope>
    <source>
        <strain evidence="6 16">SARC-H</strain>
        <strain evidence="7 20">SARC-I</strain>
        <strain evidence="9 21">SARC-N</strain>
        <strain evidence="10 22">SARC-O</strain>
        <strain evidence="11 17">SUL120</strain>
        <strain evidence="5 18">SULG</strain>
        <strain evidence="8 19">SULM</strain>
    </source>
</reference>
<evidence type="ECO:0000313" key="14">
    <source>
        <dbReference type="Proteomes" id="UP000033085"/>
    </source>
</evidence>
<dbReference type="GO" id="GO:0003824">
    <property type="term" value="F:catalytic activity"/>
    <property type="evidence" value="ECO:0007669"/>
    <property type="project" value="InterPro"/>
</dbReference>
<dbReference type="PATRIC" id="fig|2287.6.peg.1544"/>
<evidence type="ECO:0000313" key="17">
    <source>
        <dbReference type="Proteomes" id="UP000269431"/>
    </source>
</evidence>
<evidence type="ECO:0000313" key="2">
    <source>
        <dbReference type="EMBL" id="AKA73774.1"/>
    </source>
</evidence>
<dbReference type="EMBL" id="CP033240">
    <property type="protein sequence ID" value="AZF81326.1"/>
    <property type="molecule type" value="Genomic_DNA"/>
</dbReference>
<dbReference type="SFLD" id="SFLDG01082">
    <property type="entry name" value="B12-binding_domain_containing"/>
    <property type="match status" value="1"/>
</dbReference>
<organism evidence="2 14">
    <name type="scientific">Saccharolobus solfataricus</name>
    <name type="common">Sulfolobus solfataricus</name>
    <dbReference type="NCBI Taxonomy" id="2287"/>
    <lineage>
        <taxon>Archaea</taxon>
        <taxon>Thermoproteota</taxon>
        <taxon>Thermoprotei</taxon>
        <taxon>Sulfolobales</taxon>
        <taxon>Sulfolobaceae</taxon>
        <taxon>Saccharolobus</taxon>
    </lineage>
</organism>
<evidence type="ECO:0000313" key="12">
    <source>
        <dbReference type="EMBL" id="QPG50773.1"/>
    </source>
</evidence>
<sequence length="541" mass="61350">MNTFYIGKLKYNIMAWDIVLTADKGSFTDYGGSSVLGYVACMPSRIVPRFFMDRFFTPDVPIDSEGRAVIAPYALRKIESTLVHAGFDNVAVVPPHKIEKAINKNTKVVGLTVHDPFGLNPVSFKLSMIFGGGPTWTAKYFEEFGEKISKLKSKYNFKVIVGGPGSWELANNKPDWVDSIFIGEAEADLPRVIKSLIDGQEVPKVVYGKNPKVSEIPPIINPARLGEVQITRGCPRGCQFCPITPETFRTIPLDVVKKEVEVNMKAGIKRVEFITDDVLLYGSQKLRVNHEAITKLFTETMNMGVDGIWFPHISAPAVRSSPQTVKAMSEIARYDDDRAAAPVVGLESGSEKILNKYMRAKPFPWTPREWKNVILDATAIMNDNYIYPCYTMTIGYPEETNEDVDQSIDLVQSIIDHKLKAWIFPLPVIPMGVSYIRSNPFPVLEKMPTRYWDLLYLSWKYDLQITREMIPILTGGINNKFAQRTVQYMIDKIFDSIEWVFKQLKDTQGRYAYTFANINLNNTIGVIKAIYWLFRLAFKPL</sequence>
<proteinExistence type="predicted"/>
<evidence type="ECO:0000313" key="15">
    <source>
        <dbReference type="Proteomes" id="UP000033106"/>
    </source>
</evidence>
<dbReference type="EMBL" id="CP011056">
    <property type="protein sequence ID" value="AKA76471.1"/>
    <property type="molecule type" value="Genomic_DNA"/>
</dbReference>
<dbReference type="Gene3D" id="3.80.30.20">
    <property type="entry name" value="tm_1862 like domain"/>
    <property type="match status" value="1"/>
</dbReference>
<dbReference type="Proteomes" id="UP000278715">
    <property type="component" value="Chromosome"/>
</dbReference>
<dbReference type="EMBL" id="CP033239">
    <property type="protein sequence ID" value="AZF78723.1"/>
    <property type="molecule type" value="Genomic_DNA"/>
</dbReference>
<reference evidence="13 14" key="1">
    <citation type="journal article" date="2015" name="Genome Announc.">
        <title>Complete Genome Sequence of Sulfolobus solfataricus Strain 98/2 and Evolved Derivatives.</title>
        <authorList>
            <person name="McCarthy S."/>
            <person name="Gradnigo J."/>
            <person name="Johnson T."/>
            <person name="Payne S."/>
            <person name="Lipzen A."/>
            <person name="Martin J."/>
            <person name="Schackwitz W."/>
            <person name="Moriyama E."/>
            <person name="Blum P."/>
        </authorList>
    </citation>
    <scope>NUCLEOTIDE SEQUENCE [LARGE SCALE GENOMIC DNA]</scope>
    <source>
        <strain evidence="13">98/2 SULC</strain>
        <strain evidence="2">SARC-B</strain>
        <strain evidence="3">SARC-C</strain>
        <strain evidence="4 15">SULA</strain>
        <strain evidence="14">SULB</strain>
    </source>
</reference>
<evidence type="ECO:0000313" key="7">
    <source>
        <dbReference type="EMBL" id="AZF73488.1"/>
    </source>
</evidence>
<dbReference type="PANTHER" id="PTHR42731:SF4">
    <property type="entry name" value="RADICAL SAM DOMAIN PROTEIN"/>
    <property type="match status" value="1"/>
</dbReference>
<accession>A0A0E3K7X0</accession>
<evidence type="ECO:0000313" key="21">
    <source>
        <dbReference type="Proteomes" id="UP000278715"/>
    </source>
</evidence>
<dbReference type="InterPro" id="IPR023404">
    <property type="entry name" value="rSAM_horseshoe"/>
</dbReference>
<evidence type="ECO:0000313" key="9">
    <source>
        <dbReference type="EMBL" id="AZF78723.1"/>
    </source>
</evidence>
<dbReference type="Proteomes" id="UP000033106">
    <property type="component" value="Chromosome"/>
</dbReference>
<dbReference type="InterPro" id="IPR006638">
    <property type="entry name" value="Elp3/MiaA/NifB-like_rSAM"/>
</dbReference>
<reference evidence="2" key="3">
    <citation type="submission" date="2018-10" db="EMBL/GenBank/DDBJ databases">
        <authorList>
            <person name="McCarthy S."/>
            <person name="Gradnigo J."/>
            <person name="Johnson T."/>
            <person name="Payne S."/>
            <person name="Lipzen A."/>
            <person name="Schackwitz W."/>
            <person name="Martin J."/>
            <person name="Moriyama E."/>
            <person name="Blum P."/>
        </authorList>
    </citation>
    <scope>NUCLEOTIDE SEQUENCE</scope>
    <source>
        <strain evidence="2">SARC-B</strain>
        <strain evidence="3">SARC-C</strain>
        <strain evidence="4">SULA</strain>
    </source>
</reference>
<evidence type="ECO:0000313" key="13">
    <source>
        <dbReference type="Proteomes" id="UP000033057"/>
    </source>
</evidence>
<evidence type="ECO:0000313" key="10">
    <source>
        <dbReference type="EMBL" id="AZF81326.1"/>
    </source>
</evidence>
<dbReference type="Proteomes" id="UP000282269">
    <property type="component" value="Chromosome"/>
</dbReference>
<dbReference type="EMBL" id="CP011055">
    <property type="protein sequence ID" value="AKA73774.1"/>
    <property type="molecule type" value="Genomic_DNA"/>
</dbReference>
<dbReference type="Proteomes" id="UP000267993">
    <property type="component" value="Chromosome"/>
</dbReference>
<dbReference type="Proteomes" id="UP000033085">
    <property type="component" value="Chromosome"/>
</dbReference>
<evidence type="ECO:0000313" key="20">
    <source>
        <dbReference type="Proteomes" id="UP000275843"/>
    </source>
</evidence>
<gene>
    <name evidence="12" type="ORF">HFC64_13935</name>
    <name evidence="4" type="ORF">SULA_1500</name>
    <name evidence="2" type="ORF">SULB_1501</name>
    <name evidence="3" type="ORF">SULC_1499</name>
    <name evidence="5" type="ORF">SULG_07470</name>
    <name evidence="6" type="ORF">SULH_07470</name>
    <name evidence="7" type="ORF">SULI_07470</name>
    <name evidence="8" type="ORF">SULM_07470</name>
    <name evidence="9" type="ORF">SULN_07470</name>
    <name evidence="10" type="ORF">SULO_07480</name>
    <name evidence="11" type="ORF">SULZ_07730</name>
</gene>
<dbReference type="SMART" id="SM00729">
    <property type="entry name" value="Elp3"/>
    <property type="match status" value="1"/>
</dbReference>
<protein>
    <submittedName>
        <fullName evidence="2 12">Radical SAM protein</fullName>
    </submittedName>
</protein>
<evidence type="ECO:0000313" key="4">
    <source>
        <dbReference type="EMBL" id="AKA79164.1"/>
    </source>
</evidence>
<reference evidence="12 23" key="4">
    <citation type="journal article" date="2020" name="Nat. Commun.">
        <title>The structures of two archaeal type IV pili illuminate evolutionary relationships.</title>
        <authorList>
            <person name="Wang F."/>
            <person name="Baquero D.P."/>
            <person name="Su Z."/>
            <person name="Beltran L.C."/>
            <person name="Prangishvili D."/>
            <person name="Krupovic M."/>
            <person name="Egelman E.H."/>
        </authorList>
    </citation>
    <scope>NUCLEOTIDE SEQUENCE [LARGE SCALE GENOMIC DNA]</scope>
    <source>
        <strain evidence="12 23">POZ149</strain>
    </source>
</reference>
<dbReference type="AlphaFoldDB" id="A0A0E3K7X0"/>
<evidence type="ECO:0000313" key="3">
    <source>
        <dbReference type="EMBL" id="AKA76471.1"/>
    </source>
</evidence>
<evidence type="ECO:0000313" key="6">
    <source>
        <dbReference type="EMBL" id="AZF70868.1"/>
    </source>
</evidence>
<dbReference type="Proteomes" id="UP000273443">
    <property type="component" value="Chromosome"/>
</dbReference>
<dbReference type="Proteomes" id="UP000269431">
    <property type="component" value="Chromosome"/>
</dbReference>
<dbReference type="InterPro" id="IPR058240">
    <property type="entry name" value="rSAM_sf"/>
</dbReference>
<dbReference type="EMBL" id="CP033236">
    <property type="protein sequence ID" value="AZF70868.1"/>
    <property type="molecule type" value="Genomic_DNA"/>
</dbReference>
<evidence type="ECO:0000313" key="23">
    <source>
        <dbReference type="Proteomes" id="UP000594632"/>
    </source>
</evidence>
<dbReference type="Pfam" id="PF04055">
    <property type="entry name" value="Radical_SAM"/>
    <property type="match status" value="1"/>
</dbReference>
<evidence type="ECO:0000313" key="8">
    <source>
        <dbReference type="EMBL" id="AZF76112.1"/>
    </source>
</evidence>
<dbReference type="PANTHER" id="PTHR42731">
    <property type="entry name" value="SLL1084 PROTEIN"/>
    <property type="match status" value="1"/>
</dbReference>
<evidence type="ECO:0000259" key="1">
    <source>
        <dbReference type="PROSITE" id="PS51918"/>
    </source>
</evidence>
<dbReference type="EMBL" id="CP011057">
    <property type="protein sequence ID" value="AKA79164.1"/>
    <property type="molecule type" value="Genomic_DNA"/>
</dbReference>
<evidence type="ECO:0000313" key="19">
    <source>
        <dbReference type="Proteomes" id="UP000273443"/>
    </source>
</evidence>
<dbReference type="KEGG" id="ssoa:SULA_1500"/>
<dbReference type="Proteomes" id="UP000275843">
    <property type="component" value="Chromosome"/>
</dbReference>
<dbReference type="Proteomes" id="UP000273194">
    <property type="component" value="Chromosome"/>
</dbReference>